<dbReference type="EMBL" id="BQNB010008758">
    <property type="protein sequence ID" value="GJS53899.1"/>
    <property type="molecule type" value="Genomic_DNA"/>
</dbReference>
<dbReference type="Gene3D" id="3.30.420.10">
    <property type="entry name" value="Ribonuclease H-like superfamily/Ribonuclease H"/>
    <property type="match status" value="1"/>
</dbReference>
<accession>A0ABQ4WLY6</accession>
<dbReference type="SUPFAM" id="SSF53098">
    <property type="entry name" value="Ribonuclease H-like"/>
    <property type="match status" value="1"/>
</dbReference>
<dbReference type="InterPro" id="IPR001584">
    <property type="entry name" value="Integrase_cat-core"/>
</dbReference>
<keyword evidence="3" id="KW-1185">Reference proteome</keyword>
<protein>
    <submittedName>
        <fullName evidence="2">Retrovirus-related pol polyprotein from transposon TNT 1-94</fullName>
    </submittedName>
</protein>
<feature type="domain" description="Integrase catalytic" evidence="1">
    <location>
        <begin position="1"/>
        <end position="125"/>
    </location>
</feature>
<dbReference type="Proteomes" id="UP001151760">
    <property type="component" value="Unassembled WGS sequence"/>
</dbReference>
<gene>
    <name evidence="2" type="ORF">Tco_0627261</name>
</gene>
<dbReference type="InterPro" id="IPR039537">
    <property type="entry name" value="Retrotran_Ty1/copia-like"/>
</dbReference>
<evidence type="ECO:0000313" key="3">
    <source>
        <dbReference type="Proteomes" id="UP001151760"/>
    </source>
</evidence>
<reference evidence="2" key="1">
    <citation type="journal article" date="2022" name="Int. J. Mol. Sci.">
        <title>Draft Genome of Tanacetum Coccineum: Genomic Comparison of Closely Related Tanacetum-Family Plants.</title>
        <authorList>
            <person name="Yamashiro T."/>
            <person name="Shiraishi A."/>
            <person name="Nakayama K."/>
            <person name="Satake H."/>
        </authorList>
    </citation>
    <scope>NUCLEOTIDE SEQUENCE</scope>
</reference>
<comment type="caution">
    <text evidence="2">The sequence shown here is derived from an EMBL/GenBank/DDBJ whole genome shotgun (WGS) entry which is preliminary data.</text>
</comment>
<name>A0ABQ4WLY6_9ASTR</name>
<dbReference type="InterPro" id="IPR036397">
    <property type="entry name" value="RNaseH_sf"/>
</dbReference>
<dbReference type="InterPro" id="IPR012337">
    <property type="entry name" value="RNaseH-like_sf"/>
</dbReference>
<dbReference type="PANTHER" id="PTHR42648">
    <property type="entry name" value="TRANSPOSASE, PUTATIVE-RELATED"/>
    <property type="match status" value="1"/>
</dbReference>
<dbReference type="PANTHER" id="PTHR42648:SF32">
    <property type="entry name" value="RIBONUCLEASE H-LIKE DOMAIN, GAG-PRE-INTEGRASE DOMAIN PROTEIN-RELATED"/>
    <property type="match status" value="1"/>
</dbReference>
<sequence>MTGNKSYLTDYQDIDGGFVAYAGSPKGGKITRKGKIRTGKLDFEDFCGMKRIKREFSVTRTPQQNGVAERKNRTLIEAARTILADSLLPATFWAKAVNTACYGQNRVLVTKPHNKTPYELLTLKEGYANNTNKDSTASPSVSTARPSINTASENINTVKVGTDVDLNNLETTMNVSPIPTTRIHKNHPIDHIIGDINSATQTRRMTKISEEHVMVSYIKKQRRTNHKDYQNFLFAYFLSQIKPKKVIQALTDPSWIEAMQEELLQFKLQKKDERGIVVRNKARLVAQGYTHEEEIDYDESGPFNIGIIEEECMYANPSLEDLQFLGQSLIKNKKLYMVYIKLLEPDDAQEIPDEFYEGAHFLLRIGSITGIFISQDKPGITFAVCACVRFQVTPKVSHLHAVKRIFRYLKGQSKLGLWIGKAVWLDLVRRDSWKVLEVNLKEIVINEFTITEASVRRHLQLADADGISVLPTTEIFDQLTLMGYVLTDDKLTFQKDQMVDALRKSILTGPYTPQWSLHQLFRKTEDSSGSS</sequence>
<evidence type="ECO:0000259" key="1">
    <source>
        <dbReference type="PROSITE" id="PS50994"/>
    </source>
</evidence>
<proteinExistence type="predicted"/>
<evidence type="ECO:0000313" key="2">
    <source>
        <dbReference type="EMBL" id="GJS53899.1"/>
    </source>
</evidence>
<reference evidence="2" key="2">
    <citation type="submission" date="2022-01" db="EMBL/GenBank/DDBJ databases">
        <authorList>
            <person name="Yamashiro T."/>
            <person name="Shiraishi A."/>
            <person name="Satake H."/>
            <person name="Nakayama K."/>
        </authorList>
    </citation>
    <scope>NUCLEOTIDE SEQUENCE</scope>
</reference>
<organism evidence="2 3">
    <name type="scientific">Tanacetum coccineum</name>
    <dbReference type="NCBI Taxonomy" id="301880"/>
    <lineage>
        <taxon>Eukaryota</taxon>
        <taxon>Viridiplantae</taxon>
        <taxon>Streptophyta</taxon>
        <taxon>Embryophyta</taxon>
        <taxon>Tracheophyta</taxon>
        <taxon>Spermatophyta</taxon>
        <taxon>Magnoliopsida</taxon>
        <taxon>eudicotyledons</taxon>
        <taxon>Gunneridae</taxon>
        <taxon>Pentapetalae</taxon>
        <taxon>asterids</taxon>
        <taxon>campanulids</taxon>
        <taxon>Asterales</taxon>
        <taxon>Asteraceae</taxon>
        <taxon>Asteroideae</taxon>
        <taxon>Anthemideae</taxon>
        <taxon>Anthemidinae</taxon>
        <taxon>Tanacetum</taxon>
    </lineage>
</organism>
<dbReference type="PROSITE" id="PS50994">
    <property type="entry name" value="INTEGRASE"/>
    <property type="match status" value="1"/>
</dbReference>